<dbReference type="InterPro" id="IPR001753">
    <property type="entry name" value="Enoyl-CoA_hydra/iso"/>
</dbReference>
<dbReference type="EMBL" id="RFFG01000112">
    <property type="protein sequence ID" value="RMI37248.1"/>
    <property type="molecule type" value="Genomic_DNA"/>
</dbReference>
<dbReference type="PANTHER" id="PTHR43459">
    <property type="entry name" value="ENOYL-COA HYDRATASE"/>
    <property type="match status" value="1"/>
</dbReference>
<keyword evidence="1" id="KW-0413">Isomerase</keyword>
<evidence type="ECO:0000313" key="2">
    <source>
        <dbReference type="Proteomes" id="UP000282674"/>
    </source>
</evidence>
<dbReference type="InterPro" id="IPR029045">
    <property type="entry name" value="ClpP/crotonase-like_dom_sf"/>
</dbReference>
<evidence type="ECO:0000313" key="1">
    <source>
        <dbReference type="EMBL" id="RMI37248.1"/>
    </source>
</evidence>
<name>A0A3M2LQV7_9ACTN</name>
<protein>
    <submittedName>
        <fullName evidence="1">Enoyl-CoA hydratase/isomerase family protein</fullName>
    </submittedName>
</protein>
<dbReference type="PANTHER" id="PTHR43459:SF1">
    <property type="entry name" value="EG:BACN32G11.4 PROTEIN"/>
    <property type="match status" value="1"/>
</dbReference>
<dbReference type="Pfam" id="PF00378">
    <property type="entry name" value="ECH_1"/>
    <property type="match status" value="1"/>
</dbReference>
<dbReference type="SUPFAM" id="SSF52096">
    <property type="entry name" value="ClpP/crotonase"/>
    <property type="match status" value="1"/>
</dbReference>
<accession>A0A3M2LQV7</accession>
<dbReference type="InterPro" id="IPR053545">
    <property type="entry name" value="Enoyl-CoA_hydratase-like"/>
</dbReference>
<gene>
    <name evidence="1" type="ORF">EBO15_36400</name>
</gene>
<sequence length="219" mass="23132">MFDDLELRVDGSRPFDADTVAAAAAVCDRAEDHGGPGVVLVHVSGAPAPGWTDGLDLPTVNRWERVLRRLERLPMTTVAVAAGDCGGAALDALLATDRRIARPGTRLLVPSERTATWPGLALFRLVNQAGAARVRGAVLFGTPITAEEAAAIGLVDEVTDDPAVALTELARRDGVHSGPELSIRRQLMLDAVTTSYEDALGAHLAACDRELRRSVGVRS</sequence>
<reference evidence="1 2" key="1">
    <citation type="submission" date="2018-10" db="EMBL/GenBank/DDBJ databases">
        <title>Isolation from soil.</title>
        <authorList>
            <person name="Hu J."/>
        </authorList>
    </citation>
    <scope>NUCLEOTIDE SEQUENCE [LARGE SCALE GENOMIC DNA]</scope>
    <source>
        <strain evidence="1 2">NEAU-Ht49</strain>
    </source>
</reference>
<dbReference type="NCBIfam" id="NF042431">
    <property type="entry name" value="EnCoAhydt_DpgB"/>
    <property type="match status" value="1"/>
</dbReference>
<comment type="caution">
    <text evidence="1">The sequence shown here is derived from an EMBL/GenBank/DDBJ whole genome shotgun (WGS) entry which is preliminary data.</text>
</comment>
<dbReference type="Proteomes" id="UP000282674">
    <property type="component" value="Unassembled WGS sequence"/>
</dbReference>
<keyword evidence="2" id="KW-1185">Reference proteome</keyword>
<organism evidence="1 2">
    <name type="scientific">Actinomadura harenae</name>
    <dbReference type="NCBI Taxonomy" id="2483351"/>
    <lineage>
        <taxon>Bacteria</taxon>
        <taxon>Bacillati</taxon>
        <taxon>Actinomycetota</taxon>
        <taxon>Actinomycetes</taxon>
        <taxon>Streptosporangiales</taxon>
        <taxon>Thermomonosporaceae</taxon>
        <taxon>Actinomadura</taxon>
    </lineage>
</organism>
<dbReference type="Gene3D" id="3.90.226.10">
    <property type="entry name" value="2-enoyl-CoA Hydratase, Chain A, domain 1"/>
    <property type="match status" value="1"/>
</dbReference>
<dbReference type="CDD" id="cd06558">
    <property type="entry name" value="crotonase-like"/>
    <property type="match status" value="1"/>
</dbReference>
<dbReference type="AlphaFoldDB" id="A0A3M2LQV7"/>
<dbReference type="GO" id="GO:0016853">
    <property type="term" value="F:isomerase activity"/>
    <property type="evidence" value="ECO:0007669"/>
    <property type="project" value="UniProtKB-KW"/>
</dbReference>
<proteinExistence type="predicted"/>
<dbReference type="OrthoDB" id="6006525at2"/>